<evidence type="ECO:0000313" key="2">
    <source>
        <dbReference type="EMBL" id="OXG21352.1"/>
    </source>
</evidence>
<comment type="caution">
    <text evidence="2">The sequence shown here is derived from an EMBL/GenBank/DDBJ whole genome shotgun (WGS) entry which is preliminary data.</text>
</comment>
<protein>
    <submittedName>
        <fullName evidence="2">Uncharacterized protein</fullName>
    </submittedName>
</protein>
<feature type="region of interest" description="Disordered" evidence="1">
    <location>
        <begin position="1"/>
        <end position="28"/>
    </location>
</feature>
<dbReference type="AlphaFoldDB" id="A0A854QEG2"/>
<accession>A0A854QEG2</accession>
<evidence type="ECO:0000313" key="3">
    <source>
        <dbReference type="Proteomes" id="UP000199727"/>
    </source>
</evidence>
<gene>
    <name evidence="2" type="ORF">C361_03570</name>
</gene>
<sequence length="86" mass="9819">MVSSVRRGAILHTGRERYRPSAKSDSLSLSTSHANPILFHHCPRHMLIPHYSRCLLVAQLLLKTGKTLEDTQPRKRMSGRERLITC</sequence>
<name>A0A854QEG2_CRYNE</name>
<organism evidence="2 3">
    <name type="scientific">Cryptococcus neoformans Tu259-1</name>
    <dbReference type="NCBI Taxonomy" id="1230072"/>
    <lineage>
        <taxon>Eukaryota</taxon>
        <taxon>Fungi</taxon>
        <taxon>Dikarya</taxon>
        <taxon>Basidiomycota</taxon>
        <taxon>Agaricomycotina</taxon>
        <taxon>Tremellomycetes</taxon>
        <taxon>Tremellales</taxon>
        <taxon>Cryptococcaceae</taxon>
        <taxon>Cryptococcus</taxon>
        <taxon>Cryptococcus neoformans species complex</taxon>
    </lineage>
</organism>
<evidence type="ECO:0000256" key="1">
    <source>
        <dbReference type="SAM" id="MobiDB-lite"/>
    </source>
</evidence>
<dbReference type="EMBL" id="AMKT01000043">
    <property type="protein sequence ID" value="OXG21352.1"/>
    <property type="molecule type" value="Genomic_DNA"/>
</dbReference>
<reference evidence="2 3" key="1">
    <citation type="submission" date="2017-06" db="EMBL/GenBank/DDBJ databases">
        <title>Global population genomics of the pathogenic fungus Cryptococcus neoformans var. grubii.</title>
        <authorList>
            <person name="Cuomo C."/>
            <person name="Litvintseva A."/>
            <person name="Chen Y."/>
            <person name="Young S."/>
            <person name="Zeng Q."/>
            <person name="Chapman S."/>
            <person name="Gujja S."/>
            <person name="Saif S."/>
            <person name="Birren B."/>
        </authorList>
    </citation>
    <scope>NUCLEOTIDE SEQUENCE [LARGE SCALE GENOMIC DNA]</scope>
    <source>
        <strain evidence="2 3">Tu259-1</strain>
    </source>
</reference>
<proteinExistence type="predicted"/>
<dbReference type="Proteomes" id="UP000199727">
    <property type="component" value="Unassembled WGS sequence"/>
</dbReference>